<protein>
    <submittedName>
        <fullName evidence="2">Uncharacterized protein</fullName>
    </submittedName>
</protein>
<name>A0ABY2ZHV5_9GAMM</name>
<evidence type="ECO:0000313" key="3">
    <source>
        <dbReference type="Proteomes" id="UP000315469"/>
    </source>
</evidence>
<proteinExistence type="predicted"/>
<keyword evidence="3" id="KW-1185">Reference proteome</keyword>
<dbReference type="EMBL" id="VHJB01000068">
    <property type="protein sequence ID" value="TPV34595.1"/>
    <property type="molecule type" value="Genomic_DNA"/>
</dbReference>
<sequence length="62" mass="6745">MIALKTGTRFALLNSILYTSWNSSYDFYLRPDASRLAAAHSAGTTPDPFAAECAPGSPRHTR</sequence>
<feature type="region of interest" description="Disordered" evidence="1">
    <location>
        <begin position="43"/>
        <end position="62"/>
    </location>
</feature>
<reference evidence="2 3" key="1">
    <citation type="submission" date="2019-06" db="EMBL/GenBank/DDBJ databases">
        <title>Taxogenomics and systematics of the genus Pantoea.</title>
        <authorList>
            <person name="Tambong J.T."/>
        </authorList>
    </citation>
    <scope>NUCLEOTIDE SEQUENCE [LARGE SCALE GENOMIC DNA]</scope>
    <source>
        <strain evidence="2 3">LMG 24197</strain>
    </source>
</reference>
<gene>
    <name evidence="2" type="ORF">FJW02_14810</name>
</gene>
<dbReference type="Proteomes" id="UP000315469">
    <property type="component" value="Unassembled WGS sequence"/>
</dbReference>
<evidence type="ECO:0000256" key="1">
    <source>
        <dbReference type="SAM" id="MobiDB-lite"/>
    </source>
</evidence>
<accession>A0ABY2ZHV5</accession>
<organism evidence="2 3">
    <name type="scientific">Pantoea eucalypti</name>
    <dbReference type="NCBI Taxonomy" id="470933"/>
    <lineage>
        <taxon>Bacteria</taxon>
        <taxon>Pseudomonadati</taxon>
        <taxon>Pseudomonadota</taxon>
        <taxon>Gammaproteobacteria</taxon>
        <taxon>Enterobacterales</taxon>
        <taxon>Erwiniaceae</taxon>
        <taxon>Pantoea</taxon>
    </lineage>
</organism>
<comment type="caution">
    <text evidence="2">The sequence shown here is derived from an EMBL/GenBank/DDBJ whole genome shotgun (WGS) entry which is preliminary data.</text>
</comment>
<evidence type="ECO:0000313" key="2">
    <source>
        <dbReference type="EMBL" id="TPV34595.1"/>
    </source>
</evidence>